<accession>A0A0W7WML6</accession>
<gene>
    <name evidence="1" type="ORF">AVJ23_04405</name>
</gene>
<keyword evidence="2" id="KW-1185">Reference proteome</keyword>
<sequence>MRLVGVLATCFVLLAALIYGFQHRAEIGLQLADRVKEMIPAETAAVDAHALPAAATPAELIMPMREAGRLNAFSGFPGYTKATFALPRSSAAQSGVLLLDLNGELEQGAQGILRVTVNGVRRAELVLDEGRLRRRLAVPLNIRDLAGQTVTVALSAEGQAPQAECTADWNGGIVAQILPSSHLKLVIDAPLSDPADLLLAQAAPRLLEWPEAGPMRAGLLRAAHLNATQGEDILLASADSGALAMDAGLMDALEARAVARATTERDVLDLAAALGRKRSVAFEGEAGWRVTFDRRRFAQGAPAAALDLQMRYDAAGDDSGWLLSVRLNDRLVHSEALDGASGQIARRLELPTADQPMLNDLRVTLTSAEQRAGRCIAGRPASADILQARLTLAAPEADSPWAALQTVLQDQMQLAVHPQLGPTGAQLALDLLGGLQGATPLQLTTAQEAAAEQPRITAVPLAALDAALAPVDPVHSWLVLPDPEDSDMLRILRVGDRDAQFHATAARAVLLIEERPHFASAGMRP</sequence>
<dbReference type="RefSeq" id="WP_058860946.1">
    <property type="nucleotide sequence ID" value="NZ_LPXO01000002.1"/>
</dbReference>
<proteinExistence type="predicted"/>
<evidence type="ECO:0008006" key="3">
    <source>
        <dbReference type="Google" id="ProtNLM"/>
    </source>
</evidence>
<evidence type="ECO:0000313" key="2">
    <source>
        <dbReference type="Proteomes" id="UP000054396"/>
    </source>
</evidence>
<dbReference type="OrthoDB" id="7838463at2"/>
<evidence type="ECO:0000313" key="1">
    <source>
        <dbReference type="EMBL" id="KUF11829.1"/>
    </source>
</evidence>
<comment type="caution">
    <text evidence="1">The sequence shown here is derived from an EMBL/GenBank/DDBJ whole genome shotgun (WGS) entry which is preliminary data.</text>
</comment>
<protein>
    <recommendedName>
        <fullName evidence="3">Cyclic di-GMP-binding protein</fullName>
    </recommendedName>
</protein>
<dbReference type="EMBL" id="LPXO01000002">
    <property type="protein sequence ID" value="KUF11829.1"/>
    <property type="molecule type" value="Genomic_DNA"/>
</dbReference>
<name>A0A0W7WML6_9RHOB</name>
<organism evidence="1 2">
    <name type="scientific">Pseudoponticoccus marisrubri</name>
    <dbReference type="NCBI Taxonomy" id="1685382"/>
    <lineage>
        <taxon>Bacteria</taxon>
        <taxon>Pseudomonadati</taxon>
        <taxon>Pseudomonadota</taxon>
        <taxon>Alphaproteobacteria</taxon>
        <taxon>Rhodobacterales</taxon>
        <taxon>Roseobacteraceae</taxon>
        <taxon>Pseudoponticoccus</taxon>
    </lineage>
</organism>
<dbReference type="Gene3D" id="2.60.120.260">
    <property type="entry name" value="Galactose-binding domain-like"/>
    <property type="match status" value="1"/>
</dbReference>
<reference evidence="1 2" key="1">
    <citation type="submission" date="2015-12" db="EMBL/GenBank/DDBJ databases">
        <authorList>
            <person name="Shamseldin A."/>
            <person name="Moawad H."/>
            <person name="Abd El-Rahim W.M."/>
            <person name="Sadowsky M.J."/>
        </authorList>
    </citation>
    <scope>NUCLEOTIDE SEQUENCE [LARGE SCALE GENOMIC DNA]</scope>
    <source>
        <strain evidence="1 2">SJ5A-1</strain>
    </source>
</reference>
<dbReference type="Proteomes" id="UP000054396">
    <property type="component" value="Unassembled WGS sequence"/>
</dbReference>
<dbReference type="STRING" id="1685382.AVJ23_04405"/>
<dbReference type="AlphaFoldDB" id="A0A0W7WML6"/>